<dbReference type="EMBL" id="JXQG01000004">
    <property type="protein sequence ID" value="KKZ13162.1"/>
    <property type="molecule type" value="Genomic_DNA"/>
</dbReference>
<protein>
    <recommendedName>
        <fullName evidence="10">Proton extrusion protein PxcA</fullName>
    </recommendedName>
</protein>
<sequence>MALNRWLRHLVGAGGQGREGRTLRLEAATAAALRIQTIELRHFQGDLARFDQELDFSNGRLAMVARQFRQAMAVCKRELPELQACRGTLTPEQLQQLQLIEDVVGAYHQRGSRNAGRDSGLSQEPEMVPRSLLRFFSQVQNRLAPGGEAATVEGFRRRRDSTLVSLRILLLLVLVPLLFQQFSRALLVGPLVDRIAPTVPLVMYTRGTLEERAVEKLRIYKEELEFEALLRGETVPSIEDMQSSLRKRADELQIENERESTTAIKNLLSDGFGVLGFALVCLLCREELRVLRSFFDEIVYGLSDSAKAFIIILSTDIFVGYHSSEGWNVLLEGISEHVGLPPNPRFIGLFVATFPVVLATIFKYWIFRYLNRVSPSSVATLRNMNGG</sequence>
<comment type="similarity">
    <text evidence="10">Belongs to the CemA family.</text>
</comment>
<evidence type="ECO:0000256" key="5">
    <source>
        <dbReference type="ARBA" id="ARBA00022692"/>
    </source>
</evidence>
<feature type="transmembrane region" description="Helical" evidence="10">
    <location>
        <begin position="344"/>
        <end position="366"/>
    </location>
</feature>
<comment type="caution">
    <text evidence="11">The sequence shown here is derived from an EMBL/GenBank/DDBJ whole genome shotgun (WGS) entry which is preliminary data.</text>
</comment>
<evidence type="ECO:0000313" key="11">
    <source>
        <dbReference type="EMBL" id="KKZ13162.1"/>
    </source>
</evidence>
<dbReference type="AlphaFoldDB" id="A0A0G2HMH9"/>
<comment type="subcellular location">
    <subcellularLocation>
        <location evidence="10">Cell inner membrane</location>
        <topology evidence="10">Multi-pass membrane protein</topology>
    </subcellularLocation>
    <subcellularLocation>
        <location evidence="1">Membrane</location>
        <topology evidence="1">Multi-pass membrane protein</topology>
    </subcellularLocation>
</comment>
<keyword evidence="4 10" id="KW-0997">Cell inner membrane</keyword>
<accession>A0A0G2HMH9</accession>
<evidence type="ECO:0000256" key="7">
    <source>
        <dbReference type="ARBA" id="ARBA00022989"/>
    </source>
</evidence>
<dbReference type="InterPro" id="IPR004282">
    <property type="entry name" value="CemA"/>
</dbReference>
<keyword evidence="5 10" id="KW-0812">Transmembrane</keyword>
<dbReference type="PATRIC" id="fig|1604020.3.peg.1221"/>
<evidence type="ECO:0000256" key="9">
    <source>
        <dbReference type="ARBA" id="ARBA00023136"/>
    </source>
</evidence>
<dbReference type="PANTHER" id="PTHR33650">
    <property type="entry name" value="CHLOROPLAST ENVELOPE MEMBRANE PROTEIN-RELATED"/>
    <property type="match status" value="1"/>
</dbReference>
<gene>
    <name evidence="10" type="primary">pxcA</name>
    <name evidence="11" type="ORF">TE42_01340</name>
</gene>
<dbReference type="HAMAP" id="MF_01308">
    <property type="entry name" value="CemA_PxcA"/>
    <property type="match status" value="1"/>
</dbReference>
<feature type="transmembrane region" description="Helical" evidence="10">
    <location>
        <begin position="164"/>
        <end position="182"/>
    </location>
</feature>
<keyword evidence="3 10" id="KW-1003">Cell membrane</keyword>
<evidence type="ECO:0000256" key="6">
    <source>
        <dbReference type="ARBA" id="ARBA00022781"/>
    </source>
</evidence>
<dbReference type="Pfam" id="PF03040">
    <property type="entry name" value="CemA"/>
    <property type="match status" value="1"/>
</dbReference>
<keyword evidence="2 10" id="KW-0813">Transport</keyword>
<evidence type="ECO:0000256" key="10">
    <source>
        <dbReference type="HAMAP-Rule" id="MF_01308"/>
    </source>
</evidence>
<dbReference type="PANTHER" id="PTHR33650:SF2">
    <property type="entry name" value="CHLOROPLAST ENVELOPE MEMBRANE PROTEIN"/>
    <property type="match status" value="1"/>
</dbReference>
<organism evidence="11 12">
    <name type="scientific">Candidatus Synechococcus spongiarum SP3</name>
    <dbReference type="NCBI Taxonomy" id="1604020"/>
    <lineage>
        <taxon>Bacteria</taxon>
        <taxon>Bacillati</taxon>
        <taxon>Cyanobacteriota</taxon>
        <taxon>Cyanophyceae</taxon>
        <taxon>Synechococcales</taxon>
        <taxon>Synechococcaceae</taxon>
        <taxon>Synechococcus</taxon>
    </lineage>
</organism>
<keyword evidence="7 10" id="KW-1133">Transmembrane helix</keyword>
<comment type="function">
    <text evidence="10">Required for H(+) efflux immediately after light irradiation to form a rapid H(+) concentration gradient across the thylakoid membranes. Together with PxcL, contributes to transient H(+) uptake following dark to light transition.</text>
</comment>
<evidence type="ECO:0000313" key="12">
    <source>
        <dbReference type="Proteomes" id="UP000035067"/>
    </source>
</evidence>
<dbReference type="Proteomes" id="UP000035067">
    <property type="component" value="Unassembled WGS sequence"/>
</dbReference>
<evidence type="ECO:0000256" key="3">
    <source>
        <dbReference type="ARBA" id="ARBA00022475"/>
    </source>
</evidence>
<proteinExistence type="inferred from homology"/>
<dbReference type="GO" id="GO:0015078">
    <property type="term" value="F:proton transmembrane transporter activity"/>
    <property type="evidence" value="ECO:0007669"/>
    <property type="project" value="UniProtKB-UniRule"/>
</dbReference>
<dbReference type="GO" id="GO:0005886">
    <property type="term" value="C:plasma membrane"/>
    <property type="evidence" value="ECO:0007669"/>
    <property type="project" value="UniProtKB-SubCell"/>
</dbReference>
<evidence type="ECO:0000256" key="1">
    <source>
        <dbReference type="ARBA" id="ARBA00004141"/>
    </source>
</evidence>
<evidence type="ECO:0000256" key="2">
    <source>
        <dbReference type="ARBA" id="ARBA00022448"/>
    </source>
</evidence>
<keyword evidence="8 10" id="KW-0406">Ion transport</keyword>
<reference evidence="11 12" key="1">
    <citation type="submission" date="2015-01" db="EMBL/GenBank/DDBJ databases">
        <title>Lifestyle Evolution in Cyanobacterial Symbionts of Sponges.</title>
        <authorList>
            <person name="Burgsdorf I."/>
            <person name="Slaby B.M."/>
            <person name="Handley K.M."/>
            <person name="Haber M."/>
            <person name="Blom J."/>
            <person name="Marshall C.W."/>
            <person name="Gilbert J.A."/>
            <person name="Hentschel U."/>
            <person name="Steindler L."/>
        </authorList>
    </citation>
    <scope>NUCLEOTIDE SEQUENCE [LARGE SCALE GENOMIC DNA]</scope>
    <source>
        <strain evidence="11">SP3</strain>
    </source>
</reference>
<keyword evidence="9 10" id="KW-0472">Membrane</keyword>
<evidence type="ECO:0000256" key="8">
    <source>
        <dbReference type="ARBA" id="ARBA00023065"/>
    </source>
</evidence>
<name>A0A0G2HMH9_9SYNE</name>
<evidence type="ECO:0000256" key="4">
    <source>
        <dbReference type="ARBA" id="ARBA00022519"/>
    </source>
</evidence>
<keyword evidence="6 10" id="KW-0375">Hydrogen ion transport</keyword>